<dbReference type="InterPro" id="IPR027417">
    <property type="entry name" value="P-loop_NTPase"/>
</dbReference>
<dbReference type="InterPro" id="IPR022205">
    <property type="entry name" value="DUF3732"/>
</dbReference>
<evidence type="ECO:0000256" key="1">
    <source>
        <dbReference type="SAM" id="Coils"/>
    </source>
</evidence>
<reference evidence="2 3" key="1">
    <citation type="submission" date="2017-07" db="EMBL/GenBank/DDBJ databases">
        <title>Sandarakinorhabdus cyanobacteriorum sp. nov., a novel bacterium isolated from cyanobacterial aggregates in a eutrophic lake.</title>
        <authorList>
            <person name="Cai H."/>
        </authorList>
    </citation>
    <scope>NUCLEOTIDE SEQUENCE [LARGE SCALE GENOMIC DNA]</scope>
    <source>
        <strain evidence="2 3">TH057</strain>
    </source>
</reference>
<evidence type="ECO:0000313" key="2">
    <source>
        <dbReference type="EMBL" id="OYQ33945.1"/>
    </source>
</evidence>
<comment type="caution">
    <text evidence="2">The sequence shown here is derived from an EMBL/GenBank/DDBJ whole genome shotgun (WGS) entry which is preliminary data.</text>
</comment>
<feature type="coiled-coil region" evidence="1">
    <location>
        <begin position="383"/>
        <end position="410"/>
    </location>
</feature>
<accession>A0A255YZ72</accession>
<protein>
    <recommendedName>
        <fullName evidence="4">DUF3732 domain-containing protein</fullName>
    </recommendedName>
</protein>
<evidence type="ECO:0008006" key="4">
    <source>
        <dbReference type="Google" id="ProtNLM"/>
    </source>
</evidence>
<dbReference type="Gene3D" id="3.40.50.300">
    <property type="entry name" value="P-loop containing nucleotide triphosphate hydrolases"/>
    <property type="match status" value="1"/>
</dbReference>
<dbReference type="RefSeq" id="WP_094472668.1">
    <property type="nucleotide sequence ID" value="NZ_NOXT01000073.1"/>
</dbReference>
<dbReference type="Proteomes" id="UP000216991">
    <property type="component" value="Unassembled WGS sequence"/>
</dbReference>
<evidence type="ECO:0000313" key="3">
    <source>
        <dbReference type="Proteomes" id="UP000216991"/>
    </source>
</evidence>
<proteinExistence type="predicted"/>
<feature type="coiled-coil region" evidence="1">
    <location>
        <begin position="449"/>
        <end position="476"/>
    </location>
</feature>
<gene>
    <name evidence="2" type="ORF">CHU93_02815</name>
</gene>
<organism evidence="2 3">
    <name type="scientific">Sandarakinorhabdus cyanobacteriorum</name>
    <dbReference type="NCBI Taxonomy" id="1981098"/>
    <lineage>
        <taxon>Bacteria</taxon>
        <taxon>Pseudomonadati</taxon>
        <taxon>Pseudomonadota</taxon>
        <taxon>Alphaproteobacteria</taxon>
        <taxon>Sphingomonadales</taxon>
        <taxon>Sphingosinicellaceae</taxon>
        <taxon>Sandarakinorhabdus</taxon>
    </lineage>
</organism>
<dbReference type="AlphaFoldDB" id="A0A255YZ72"/>
<sequence length="652" mass="72129">MTRWNIDTIFFLGVSGQRRDVSFEADTLNIITGASGTGKSTLIKAVDYCLGSSKCELPVHVRRRSLAVGVRWVSGDAQMIVGRVIPPVGQATSTRMFTTSGRELPLPGTVDDFEGATTLEAAKAFIERAFGIGDLIGEADTARARGRATVRHVTPYMFVTKEVIYSESTLLHGLEKADKARDIIAAMPYFLRVTDEASAMDERRLRQLQRALEKEEARARSRVAAETALKQRATSLLEEAHRIGVAAAPEADASEAALLAELITVSKTQIEASVYPSEGELGTLNLRRRDILAELGALRRRSQATRTVLREATGFQGAVARQRDKLKLAEHLHLDEVAGVCPLCNAPSERGRETAAALNATLTKVRAESVAVERVRPRLVEYDRALEDEVARLNAELRRVDDQIQSWLRQSEATRRLADLGQLRAHLLGRISFFLEASVDEPRQVTRDLGVLRAEIAELEARVDREARDIKLKRAEAKISQFASEAFAVLPTVAPCVGSELDFSSHQPEVAVIEAGSGAVLRLPDVGSDQNYLAIHIALSFALQRYFEVVNAPVPGVLILDQISRPYFPQSGEDEDEAEISGREEDEDVQAMRQHIDFLFGETARRKGLQVLLIEHAYFADDARYVSATRERWTRASGRALIPLDWSTRDDE</sequence>
<keyword evidence="1" id="KW-0175">Coiled coil</keyword>
<dbReference type="Pfam" id="PF12532">
    <property type="entry name" value="DUF3732"/>
    <property type="match status" value="1"/>
</dbReference>
<dbReference type="SUPFAM" id="SSF52540">
    <property type="entry name" value="P-loop containing nucleoside triphosphate hydrolases"/>
    <property type="match status" value="1"/>
</dbReference>
<dbReference type="EMBL" id="NOXT01000073">
    <property type="protein sequence ID" value="OYQ33945.1"/>
    <property type="molecule type" value="Genomic_DNA"/>
</dbReference>
<dbReference type="OrthoDB" id="103556at2"/>
<name>A0A255YZ72_9SPHN</name>
<keyword evidence="3" id="KW-1185">Reference proteome</keyword>